<dbReference type="OrthoDB" id="66776at2"/>
<reference evidence="2 3" key="1">
    <citation type="submission" date="2019-07" db="EMBL/GenBank/DDBJ databases">
        <title>Whole genome shotgun sequence of Marinococcus halophilus NBRC 102359.</title>
        <authorList>
            <person name="Hosoyama A."/>
            <person name="Uohara A."/>
            <person name="Ohji S."/>
            <person name="Ichikawa N."/>
        </authorList>
    </citation>
    <scope>NUCLEOTIDE SEQUENCE [LARGE SCALE GENOMIC DNA]</scope>
    <source>
        <strain evidence="2 3">NBRC 102359</strain>
    </source>
</reference>
<dbReference type="STRING" id="1371.GCA_900166605_02286"/>
<evidence type="ECO:0000259" key="1">
    <source>
        <dbReference type="PROSITE" id="PS51186"/>
    </source>
</evidence>
<dbReference type="Gene3D" id="3.40.630.30">
    <property type="match status" value="1"/>
</dbReference>
<sequence length="157" mass="17718">MKNIRLLPYNEAYRPSLESYYLPEAQAQYTRLPLQAVTQLGPAETGILIVHNTYPVGFFQLETENRFPNYSANSRAGLLKKFSIRVEEQGKGYAGDALCSLPAFAGKWFPELNEIVLGVNIRNESAQYVYVKAGFKDTGRRLMGPMGVQYIYSLPLK</sequence>
<comment type="caution">
    <text evidence="2">The sequence shown here is derived from an EMBL/GenBank/DDBJ whole genome shotgun (WGS) entry which is preliminary data.</text>
</comment>
<protein>
    <recommendedName>
        <fullName evidence="1">N-acetyltransferase domain-containing protein</fullName>
    </recommendedName>
</protein>
<dbReference type="PROSITE" id="PS51186">
    <property type="entry name" value="GNAT"/>
    <property type="match status" value="1"/>
</dbReference>
<dbReference type="InterPro" id="IPR016181">
    <property type="entry name" value="Acyl_CoA_acyltransferase"/>
</dbReference>
<evidence type="ECO:0000313" key="2">
    <source>
        <dbReference type="EMBL" id="GEK57238.1"/>
    </source>
</evidence>
<gene>
    <name evidence="2" type="ORF">MHA01_01430</name>
</gene>
<feature type="domain" description="N-acetyltransferase" evidence="1">
    <location>
        <begin position="4"/>
        <end position="157"/>
    </location>
</feature>
<proteinExistence type="predicted"/>
<keyword evidence="3" id="KW-1185">Reference proteome</keyword>
<organism evidence="2 3">
    <name type="scientific">Marinococcus halophilus</name>
    <dbReference type="NCBI Taxonomy" id="1371"/>
    <lineage>
        <taxon>Bacteria</taxon>
        <taxon>Bacillati</taxon>
        <taxon>Bacillota</taxon>
        <taxon>Bacilli</taxon>
        <taxon>Bacillales</taxon>
        <taxon>Bacillaceae</taxon>
        <taxon>Marinococcus</taxon>
    </lineage>
</organism>
<accession>A0A510Y1P9</accession>
<evidence type="ECO:0000313" key="3">
    <source>
        <dbReference type="Proteomes" id="UP000321051"/>
    </source>
</evidence>
<dbReference type="EMBL" id="BJUN01000001">
    <property type="protein sequence ID" value="GEK57238.1"/>
    <property type="molecule type" value="Genomic_DNA"/>
</dbReference>
<dbReference type="InterPro" id="IPR000182">
    <property type="entry name" value="GNAT_dom"/>
</dbReference>
<dbReference type="Proteomes" id="UP000321051">
    <property type="component" value="Unassembled WGS sequence"/>
</dbReference>
<name>A0A510Y1P9_MARHA</name>
<dbReference type="GO" id="GO:0016747">
    <property type="term" value="F:acyltransferase activity, transferring groups other than amino-acyl groups"/>
    <property type="evidence" value="ECO:0007669"/>
    <property type="project" value="InterPro"/>
</dbReference>
<dbReference type="SUPFAM" id="SSF55729">
    <property type="entry name" value="Acyl-CoA N-acyltransferases (Nat)"/>
    <property type="match status" value="1"/>
</dbReference>
<dbReference type="AlphaFoldDB" id="A0A510Y1P9"/>
<dbReference type="RefSeq" id="WP_079476029.1">
    <property type="nucleotide sequence ID" value="NZ_BJUN01000001.1"/>
</dbReference>